<proteinExistence type="predicted"/>
<organism evidence="2 3">
    <name type="scientific">Dinghuibacter silviterrae</name>
    <dbReference type="NCBI Taxonomy" id="1539049"/>
    <lineage>
        <taxon>Bacteria</taxon>
        <taxon>Pseudomonadati</taxon>
        <taxon>Bacteroidota</taxon>
        <taxon>Chitinophagia</taxon>
        <taxon>Chitinophagales</taxon>
        <taxon>Chitinophagaceae</taxon>
        <taxon>Dinghuibacter</taxon>
    </lineage>
</organism>
<evidence type="ECO:0000313" key="2">
    <source>
        <dbReference type="EMBL" id="TDW96571.1"/>
    </source>
</evidence>
<dbReference type="InterPro" id="IPR010982">
    <property type="entry name" value="Lambda_DNA-bd_dom_sf"/>
</dbReference>
<dbReference type="OrthoDB" id="1364214at2"/>
<dbReference type="Proteomes" id="UP000294498">
    <property type="component" value="Unassembled WGS sequence"/>
</dbReference>
<dbReference type="Gene3D" id="1.10.260.40">
    <property type="entry name" value="lambda repressor-like DNA-binding domains"/>
    <property type="match status" value="1"/>
</dbReference>
<dbReference type="SUPFAM" id="SSF47413">
    <property type="entry name" value="lambda repressor-like DNA-binding domains"/>
    <property type="match status" value="1"/>
</dbReference>
<dbReference type="GO" id="GO:0003677">
    <property type="term" value="F:DNA binding"/>
    <property type="evidence" value="ECO:0007669"/>
    <property type="project" value="InterPro"/>
</dbReference>
<dbReference type="Pfam" id="PF21956">
    <property type="entry name" value="DUF6922"/>
    <property type="match status" value="1"/>
</dbReference>
<dbReference type="RefSeq" id="WP_133997235.1">
    <property type="nucleotide sequence ID" value="NZ_SODV01000002.1"/>
</dbReference>
<keyword evidence="3" id="KW-1185">Reference proteome</keyword>
<accession>A0A4R8DG26</accession>
<feature type="domain" description="DUF6922" evidence="1">
    <location>
        <begin position="98"/>
        <end position="149"/>
    </location>
</feature>
<reference evidence="2 3" key="1">
    <citation type="submission" date="2019-03" db="EMBL/GenBank/DDBJ databases">
        <title>Genomic Encyclopedia of Type Strains, Phase IV (KMG-IV): sequencing the most valuable type-strain genomes for metagenomic binning, comparative biology and taxonomic classification.</title>
        <authorList>
            <person name="Goeker M."/>
        </authorList>
    </citation>
    <scope>NUCLEOTIDE SEQUENCE [LARGE SCALE GENOMIC DNA]</scope>
    <source>
        <strain evidence="2 3">DSM 100059</strain>
    </source>
</reference>
<dbReference type="AlphaFoldDB" id="A0A4R8DG26"/>
<dbReference type="InterPro" id="IPR053830">
    <property type="entry name" value="DUF6922"/>
</dbReference>
<protein>
    <submittedName>
        <fullName evidence="2">Addiction module HigA family antidote</fullName>
    </submittedName>
</protein>
<comment type="caution">
    <text evidence="2">The sequence shown here is derived from an EMBL/GenBank/DDBJ whole genome shotgun (WGS) entry which is preliminary data.</text>
</comment>
<evidence type="ECO:0000259" key="1">
    <source>
        <dbReference type="Pfam" id="PF21956"/>
    </source>
</evidence>
<name>A0A4R8DG26_9BACT</name>
<gene>
    <name evidence="2" type="ORF">EDB95_4403</name>
</gene>
<dbReference type="EMBL" id="SODV01000002">
    <property type="protein sequence ID" value="TDW96571.1"/>
    <property type="molecule type" value="Genomic_DNA"/>
</dbReference>
<evidence type="ECO:0000313" key="3">
    <source>
        <dbReference type="Proteomes" id="UP000294498"/>
    </source>
</evidence>
<sequence>MHPTIQIVKGIHPGIILERELRQRKLPKGRFALSIDEYPQTLAAILNGRRNMNTALSLRIEEALGLEEGYLMTLQIFYDIEQEKRKRSEKNRPDFSKLRPVLFWDTRIEKIDWQKQQAAVIDRVFERGNEEEKAEIVRFYGKEQVDRILKNSPHV</sequence>